<sequence>MDEIKRKLELSRQIVGQRKDFLLDNIDNYVNAIYDVNGSAWRNDMLVRYIAQFPETVLDERSSGTRLHRWSVVTLREQLEKWMDAQGCAVVKAGHAIEAGYVLEAAGVISDEDSLAVMPDDASAGTMATAPSSHDLKSLSEDVAEKLDMVDTRIENLTNSSVGGSAMREEADEILKVIDAQIATLQARHDQLRRERDEVHAHALALWIESVYHAYRHQ</sequence>
<reference evidence="3" key="1">
    <citation type="journal article" date="2017" name="Nat. Ecol. Evol.">
        <title>Genome expansion and lineage-specific genetic innovations in the forest pathogenic fungi Armillaria.</title>
        <authorList>
            <person name="Sipos G."/>
            <person name="Prasanna A.N."/>
            <person name="Walter M.C."/>
            <person name="O'Connor E."/>
            <person name="Balint B."/>
            <person name="Krizsan K."/>
            <person name="Kiss B."/>
            <person name="Hess J."/>
            <person name="Varga T."/>
            <person name="Slot J."/>
            <person name="Riley R."/>
            <person name="Boka B."/>
            <person name="Rigling D."/>
            <person name="Barry K."/>
            <person name="Lee J."/>
            <person name="Mihaltcheva S."/>
            <person name="LaButti K."/>
            <person name="Lipzen A."/>
            <person name="Waldron R."/>
            <person name="Moloney N.M."/>
            <person name="Sperisen C."/>
            <person name="Kredics L."/>
            <person name="Vagvoelgyi C."/>
            <person name="Patrignani A."/>
            <person name="Fitzpatrick D."/>
            <person name="Nagy I."/>
            <person name="Doyle S."/>
            <person name="Anderson J.B."/>
            <person name="Grigoriev I.V."/>
            <person name="Gueldener U."/>
            <person name="Muensterkoetter M."/>
            <person name="Nagy L.G."/>
        </authorList>
    </citation>
    <scope>NUCLEOTIDE SEQUENCE [LARGE SCALE GENOMIC DNA]</scope>
    <source>
        <strain evidence="3">C18/9</strain>
    </source>
</reference>
<organism evidence="2 3">
    <name type="scientific">Armillaria ostoyae</name>
    <name type="common">Armillaria root rot fungus</name>
    <dbReference type="NCBI Taxonomy" id="47428"/>
    <lineage>
        <taxon>Eukaryota</taxon>
        <taxon>Fungi</taxon>
        <taxon>Dikarya</taxon>
        <taxon>Basidiomycota</taxon>
        <taxon>Agaricomycotina</taxon>
        <taxon>Agaricomycetes</taxon>
        <taxon>Agaricomycetidae</taxon>
        <taxon>Agaricales</taxon>
        <taxon>Marasmiineae</taxon>
        <taxon>Physalacriaceae</taxon>
        <taxon>Armillaria</taxon>
    </lineage>
</organism>
<gene>
    <name evidence="2" type="ORF">ARMOST_15920</name>
</gene>
<dbReference type="OrthoDB" id="2907600at2759"/>
<protein>
    <submittedName>
        <fullName evidence="2">Uncharacterized protein</fullName>
    </submittedName>
</protein>
<keyword evidence="3" id="KW-1185">Reference proteome</keyword>
<evidence type="ECO:0000313" key="2">
    <source>
        <dbReference type="EMBL" id="SJL12493.1"/>
    </source>
</evidence>
<dbReference type="OMA" id="LWVESIQ"/>
<evidence type="ECO:0000256" key="1">
    <source>
        <dbReference type="SAM" id="Coils"/>
    </source>
</evidence>
<name>A0A284RUR7_ARMOS</name>
<evidence type="ECO:0000313" key="3">
    <source>
        <dbReference type="Proteomes" id="UP000219338"/>
    </source>
</evidence>
<proteinExistence type="predicted"/>
<dbReference type="Proteomes" id="UP000219338">
    <property type="component" value="Unassembled WGS sequence"/>
</dbReference>
<keyword evidence="1" id="KW-0175">Coiled coil</keyword>
<dbReference type="AlphaFoldDB" id="A0A284RUR7"/>
<feature type="coiled-coil region" evidence="1">
    <location>
        <begin position="175"/>
        <end position="202"/>
    </location>
</feature>
<accession>A0A284RUR7</accession>
<dbReference type="EMBL" id="FUEG01000017">
    <property type="protein sequence ID" value="SJL12493.1"/>
    <property type="molecule type" value="Genomic_DNA"/>
</dbReference>